<accession>A0A6A2YE54</accession>
<dbReference type="PANTHER" id="PTHR11086">
    <property type="entry name" value="DEOXYCYTIDYLATE DEAMINASE-RELATED"/>
    <property type="match status" value="1"/>
</dbReference>
<name>A0A6A2YE54_HIBSY</name>
<dbReference type="Proteomes" id="UP000436088">
    <property type="component" value="Unassembled WGS sequence"/>
</dbReference>
<evidence type="ECO:0000256" key="2">
    <source>
        <dbReference type="SAM" id="SignalP"/>
    </source>
</evidence>
<dbReference type="SUPFAM" id="SSF53927">
    <property type="entry name" value="Cytidine deaminase-like"/>
    <property type="match status" value="1"/>
</dbReference>
<dbReference type="InterPro" id="IPR015517">
    <property type="entry name" value="dCMP_deaminase-rel"/>
</dbReference>
<protein>
    <submittedName>
        <fullName evidence="3">Uncharacterized protein</fullName>
    </submittedName>
</protein>
<evidence type="ECO:0000256" key="1">
    <source>
        <dbReference type="ARBA" id="ARBA00022801"/>
    </source>
</evidence>
<feature type="chain" id="PRO_5025610237" evidence="2">
    <location>
        <begin position="17"/>
        <end position="77"/>
    </location>
</feature>
<sequence>MTTSCNILLLKLYVTMFPCNDYAKIIIQSGVSEVIFDREKTEYRHCICSRKLLSVAGVEFRKHQPQMNQILLQFKDL</sequence>
<evidence type="ECO:0000313" key="3">
    <source>
        <dbReference type="EMBL" id="KAE8670874.1"/>
    </source>
</evidence>
<comment type="caution">
    <text evidence="3">The sequence shown here is derived from an EMBL/GenBank/DDBJ whole genome shotgun (WGS) entry which is preliminary data.</text>
</comment>
<dbReference type="EMBL" id="VEPZ02001491">
    <property type="protein sequence ID" value="KAE8670874.1"/>
    <property type="molecule type" value="Genomic_DNA"/>
</dbReference>
<proteinExistence type="predicted"/>
<gene>
    <name evidence="3" type="ORF">F3Y22_tig00112044pilonHSYRG00010</name>
</gene>
<dbReference type="Gene3D" id="3.40.140.10">
    <property type="entry name" value="Cytidine Deaminase, domain 2"/>
    <property type="match status" value="1"/>
</dbReference>
<dbReference type="GO" id="GO:0004132">
    <property type="term" value="F:dCMP deaminase activity"/>
    <property type="evidence" value="ECO:0007669"/>
    <property type="project" value="TreeGrafter"/>
</dbReference>
<keyword evidence="4" id="KW-1185">Reference proteome</keyword>
<organism evidence="3 4">
    <name type="scientific">Hibiscus syriacus</name>
    <name type="common">Rose of Sharon</name>
    <dbReference type="NCBI Taxonomy" id="106335"/>
    <lineage>
        <taxon>Eukaryota</taxon>
        <taxon>Viridiplantae</taxon>
        <taxon>Streptophyta</taxon>
        <taxon>Embryophyta</taxon>
        <taxon>Tracheophyta</taxon>
        <taxon>Spermatophyta</taxon>
        <taxon>Magnoliopsida</taxon>
        <taxon>eudicotyledons</taxon>
        <taxon>Gunneridae</taxon>
        <taxon>Pentapetalae</taxon>
        <taxon>rosids</taxon>
        <taxon>malvids</taxon>
        <taxon>Malvales</taxon>
        <taxon>Malvaceae</taxon>
        <taxon>Malvoideae</taxon>
        <taxon>Hibiscus</taxon>
    </lineage>
</organism>
<dbReference type="AlphaFoldDB" id="A0A6A2YE54"/>
<keyword evidence="2" id="KW-0732">Signal</keyword>
<feature type="signal peptide" evidence="2">
    <location>
        <begin position="1"/>
        <end position="16"/>
    </location>
</feature>
<evidence type="ECO:0000313" key="4">
    <source>
        <dbReference type="Proteomes" id="UP000436088"/>
    </source>
</evidence>
<keyword evidence="1" id="KW-0378">Hydrolase</keyword>
<dbReference type="GO" id="GO:0005737">
    <property type="term" value="C:cytoplasm"/>
    <property type="evidence" value="ECO:0007669"/>
    <property type="project" value="TreeGrafter"/>
</dbReference>
<dbReference type="PANTHER" id="PTHR11086:SF18">
    <property type="entry name" value="DEOXYCYTIDYLATE DEAMINASE"/>
    <property type="match status" value="1"/>
</dbReference>
<dbReference type="InterPro" id="IPR016193">
    <property type="entry name" value="Cytidine_deaminase-like"/>
</dbReference>
<reference evidence="3" key="1">
    <citation type="submission" date="2019-09" db="EMBL/GenBank/DDBJ databases">
        <title>Draft genome information of white flower Hibiscus syriacus.</title>
        <authorList>
            <person name="Kim Y.-M."/>
        </authorList>
    </citation>
    <scope>NUCLEOTIDE SEQUENCE [LARGE SCALE GENOMIC DNA]</scope>
    <source>
        <strain evidence="3">YM2019G1</strain>
    </source>
</reference>